<reference evidence="2" key="1">
    <citation type="submission" date="2023-04" db="EMBL/GenBank/DDBJ databases">
        <title>Aspergillus oryzae var. brunneus NBRC 4377.</title>
        <authorList>
            <person name="Ichikawa N."/>
            <person name="Sato H."/>
            <person name="Tonouchi N."/>
        </authorList>
    </citation>
    <scope>NUCLEOTIDE SEQUENCE</scope>
    <source>
        <strain evidence="2">NBRC 4377</strain>
    </source>
</reference>
<protein>
    <submittedName>
        <fullName evidence="2">Unnamed protein product</fullName>
    </submittedName>
</protein>
<accession>A0ABQ6KUY4</accession>
<dbReference type="EMBL" id="BSYB01000016">
    <property type="protein sequence ID" value="GMG45782.1"/>
    <property type="molecule type" value="Genomic_DNA"/>
</dbReference>
<feature type="compositionally biased region" description="Basic and acidic residues" evidence="1">
    <location>
        <begin position="65"/>
        <end position="74"/>
    </location>
</feature>
<sequence length="133" mass="14796">MISSQDHTWGHTEIEIQDRAEDYTLVQAVLALHKENKVNVAGNLKVYLYIWGAPSISSYANTTTRPEHLTEHGKGGSQRPNSPVLILSLIQTEPTPAVHHPHFPASPSLTQSSNRIEEKQSPPSHETRPIYVS</sequence>
<feature type="region of interest" description="Disordered" evidence="1">
    <location>
        <begin position="61"/>
        <end position="133"/>
    </location>
</feature>
<dbReference type="Proteomes" id="UP001165189">
    <property type="component" value="Unassembled WGS sequence"/>
</dbReference>
<evidence type="ECO:0000313" key="3">
    <source>
        <dbReference type="Proteomes" id="UP001165189"/>
    </source>
</evidence>
<evidence type="ECO:0000256" key="1">
    <source>
        <dbReference type="SAM" id="MobiDB-lite"/>
    </source>
</evidence>
<name>A0ABQ6KUY4_ASPOZ</name>
<keyword evidence="3" id="KW-1185">Reference proteome</keyword>
<gene>
    <name evidence="2" type="ORF">Aory05_000465600</name>
</gene>
<evidence type="ECO:0000313" key="2">
    <source>
        <dbReference type="EMBL" id="GMG45782.1"/>
    </source>
</evidence>
<proteinExistence type="predicted"/>
<feature type="compositionally biased region" description="Basic and acidic residues" evidence="1">
    <location>
        <begin position="115"/>
        <end position="133"/>
    </location>
</feature>
<comment type="caution">
    <text evidence="2">The sequence shown here is derived from an EMBL/GenBank/DDBJ whole genome shotgun (WGS) entry which is preliminary data.</text>
</comment>
<organism evidence="2 3">
    <name type="scientific">Aspergillus oryzae var. brunneus</name>
    <dbReference type="NCBI Taxonomy" id="332754"/>
    <lineage>
        <taxon>Eukaryota</taxon>
        <taxon>Fungi</taxon>
        <taxon>Dikarya</taxon>
        <taxon>Ascomycota</taxon>
        <taxon>Pezizomycotina</taxon>
        <taxon>Eurotiomycetes</taxon>
        <taxon>Eurotiomycetidae</taxon>
        <taxon>Eurotiales</taxon>
        <taxon>Aspergillaceae</taxon>
        <taxon>Aspergillus</taxon>
        <taxon>Aspergillus subgen. Circumdati</taxon>
    </lineage>
</organism>